<dbReference type="EMBL" id="GBRH01179882">
    <property type="protein sequence ID" value="JAE18014.1"/>
    <property type="molecule type" value="Transcribed_RNA"/>
</dbReference>
<reference evidence="2" key="2">
    <citation type="journal article" date="2015" name="Data Brief">
        <title>Shoot transcriptome of the giant reed, Arundo donax.</title>
        <authorList>
            <person name="Barrero R.A."/>
            <person name="Guerrero F.D."/>
            <person name="Moolhuijzen P."/>
            <person name="Goolsby J.A."/>
            <person name="Tidwell J."/>
            <person name="Bellgard S.E."/>
            <person name="Bellgard M.I."/>
        </authorList>
    </citation>
    <scope>NUCLEOTIDE SEQUENCE</scope>
    <source>
        <tissue evidence="2">Shoot tissue taken approximately 20 cm above the soil surface</tissue>
    </source>
</reference>
<evidence type="ECO:0000313" key="2">
    <source>
        <dbReference type="EMBL" id="JAE18014.1"/>
    </source>
</evidence>
<proteinExistence type="predicted"/>
<evidence type="ECO:0000256" key="1">
    <source>
        <dbReference type="SAM" id="MobiDB-lite"/>
    </source>
</evidence>
<reference evidence="2" key="1">
    <citation type="submission" date="2014-09" db="EMBL/GenBank/DDBJ databases">
        <authorList>
            <person name="Magalhaes I.L.F."/>
            <person name="Oliveira U."/>
            <person name="Santos F.R."/>
            <person name="Vidigal T.H.D.A."/>
            <person name="Brescovit A.D."/>
            <person name="Santos A.J."/>
        </authorList>
    </citation>
    <scope>NUCLEOTIDE SEQUENCE</scope>
    <source>
        <tissue evidence="2">Shoot tissue taken approximately 20 cm above the soil surface</tissue>
    </source>
</reference>
<protein>
    <submittedName>
        <fullName evidence="2">Uncharacterized protein</fullName>
    </submittedName>
</protein>
<feature type="region of interest" description="Disordered" evidence="1">
    <location>
        <begin position="1"/>
        <end position="21"/>
    </location>
</feature>
<dbReference type="AlphaFoldDB" id="A0A0A9G3F1"/>
<organism evidence="2">
    <name type="scientific">Arundo donax</name>
    <name type="common">Giant reed</name>
    <name type="synonym">Donax arundinaceus</name>
    <dbReference type="NCBI Taxonomy" id="35708"/>
    <lineage>
        <taxon>Eukaryota</taxon>
        <taxon>Viridiplantae</taxon>
        <taxon>Streptophyta</taxon>
        <taxon>Embryophyta</taxon>
        <taxon>Tracheophyta</taxon>
        <taxon>Spermatophyta</taxon>
        <taxon>Magnoliopsida</taxon>
        <taxon>Liliopsida</taxon>
        <taxon>Poales</taxon>
        <taxon>Poaceae</taxon>
        <taxon>PACMAD clade</taxon>
        <taxon>Arundinoideae</taxon>
        <taxon>Arundineae</taxon>
        <taxon>Arundo</taxon>
    </lineage>
</organism>
<sequence length="30" mass="3560">MHGSCNKSKHKLMLKRHSESDMMQKACHYL</sequence>
<name>A0A0A9G3F1_ARUDO</name>
<accession>A0A0A9G3F1</accession>